<gene>
    <name evidence="2" type="ORF">AAEO59_12915</name>
</gene>
<keyword evidence="2" id="KW-0436">Ligase</keyword>
<evidence type="ECO:0000313" key="3">
    <source>
        <dbReference type="Proteomes" id="UP001398556"/>
    </source>
</evidence>
<dbReference type="EC" id="6.3.4.20" evidence="2"/>
<accession>A0ABU9HP90</accession>
<comment type="caution">
    <text evidence="2">The sequence shown here is derived from an EMBL/GenBank/DDBJ whole genome shotgun (WGS) entry which is preliminary data.</text>
</comment>
<name>A0ABU9HP90_9FLAO</name>
<dbReference type="Pfam" id="PF06508">
    <property type="entry name" value="QueC"/>
    <property type="match status" value="1"/>
</dbReference>
<dbReference type="Gene3D" id="3.40.50.620">
    <property type="entry name" value="HUPs"/>
    <property type="match status" value="1"/>
</dbReference>
<sequence>MQKPILLLWTSGWDSTFRLLQIIFIEKKTVQPIYIIDKNRKSLSNELNAIENIKNKIKTEFPTAYQLIQPIWLIEKEEINISKEITTSTDYINANVRMGSQYSWLAQFCNNSNLENVEIGIDKNTDSLSFTHFLTVNYILTNYKDSNNKELYTKLDTLFKYFSFPIYSLSKSEMHILAKKYNWEAIMQMTWFCHKPKNNTPCGKCVPCIAVIKKGLGYRIPTLNRIKGYMKIYSKMGKLIKSPIS</sequence>
<dbReference type="GO" id="GO:0016874">
    <property type="term" value="F:ligase activity"/>
    <property type="evidence" value="ECO:0007669"/>
    <property type="project" value="UniProtKB-KW"/>
</dbReference>
<organism evidence="2 3">
    <name type="scientific">Flavobacterium flavipallidum</name>
    <dbReference type="NCBI Taxonomy" id="3139140"/>
    <lineage>
        <taxon>Bacteria</taxon>
        <taxon>Pseudomonadati</taxon>
        <taxon>Bacteroidota</taxon>
        <taxon>Flavobacteriia</taxon>
        <taxon>Flavobacteriales</taxon>
        <taxon>Flavobacteriaceae</taxon>
        <taxon>Flavobacterium</taxon>
    </lineage>
</organism>
<dbReference type="EMBL" id="JBBYHU010000029">
    <property type="protein sequence ID" value="MEL1241955.1"/>
    <property type="molecule type" value="Genomic_DNA"/>
</dbReference>
<protein>
    <submittedName>
        <fullName evidence="2">7-cyano-7-deazaguanine synthase</fullName>
        <ecNumber evidence="2">6.3.4.20</ecNumber>
    </submittedName>
</protein>
<evidence type="ECO:0000313" key="2">
    <source>
        <dbReference type="EMBL" id="MEL1241955.1"/>
    </source>
</evidence>
<evidence type="ECO:0000256" key="1">
    <source>
        <dbReference type="ARBA" id="ARBA00022785"/>
    </source>
</evidence>
<dbReference type="Proteomes" id="UP001398556">
    <property type="component" value="Unassembled WGS sequence"/>
</dbReference>
<dbReference type="InterPro" id="IPR018317">
    <property type="entry name" value="QueC"/>
</dbReference>
<keyword evidence="1" id="KW-0671">Queuosine biosynthesis</keyword>
<reference evidence="2 3" key="1">
    <citation type="submission" date="2024-04" db="EMBL/GenBank/DDBJ databases">
        <title>Flavobacterium sp. DGU99 16S ribosomal RNA gene Genome sequencing and assembly.</title>
        <authorList>
            <person name="Park S."/>
        </authorList>
    </citation>
    <scope>NUCLEOTIDE SEQUENCE [LARGE SCALE GENOMIC DNA]</scope>
    <source>
        <strain evidence="2 3">DGU99</strain>
    </source>
</reference>
<proteinExistence type="predicted"/>
<dbReference type="InterPro" id="IPR014729">
    <property type="entry name" value="Rossmann-like_a/b/a_fold"/>
</dbReference>
<keyword evidence="3" id="KW-1185">Reference proteome</keyword>
<dbReference type="RefSeq" id="WP_341701163.1">
    <property type="nucleotide sequence ID" value="NZ_JBBYHU010000029.1"/>
</dbReference>